<protein>
    <submittedName>
        <fullName evidence="3">SurA N-terminal domain-containing protein</fullName>
    </submittedName>
</protein>
<dbReference type="EMBL" id="JBHSHP010000053">
    <property type="protein sequence ID" value="MFC4755777.1"/>
    <property type="molecule type" value="Genomic_DNA"/>
</dbReference>
<reference evidence="4" key="1">
    <citation type="journal article" date="2019" name="Int. J. Syst. Evol. Microbiol.">
        <title>The Global Catalogue of Microorganisms (GCM) 10K type strain sequencing project: providing services to taxonomists for standard genome sequencing and annotation.</title>
        <authorList>
            <consortium name="The Broad Institute Genomics Platform"/>
            <consortium name="The Broad Institute Genome Sequencing Center for Infectious Disease"/>
            <person name="Wu L."/>
            <person name="Ma J."/>
        </authorList>
    </citation>
    <scope>NUCLEOTIDE SEQUENCE [LARGE SCALE GENOMIC DNA]</scope>
    <source>
        <strain evidence="4">JCM 11882</strain>
    </source>
</reference>
<evidence type="ECO:0000313" key="3">
    <source>
        <dbReference type="EMBL" id="MFC4755777.1"/>
    </source>
</evidence>
<accession>A0ABV9PRM3</accession>
<name>A0ABV9PRM3_9ACTN</name>
<feature type="chain" id="PRO_5046045759" evidence="2">
    <location>
        <begin position="25"/>
        <end position="265"/>
    </location>
</feature>
<dbReference type="RefSeq" id="WP_344995222.1">
    <property type="nucleotide sequence ID" value="NZ_BAABCD010000050.1"/>
</dbReference>
<dbReference type="PANTHER" id="PTHR47245:SF2">
    <property type="entry name" value="PEPTIDYL-PROLYL CIS-TRANS ISOMERASE HP_0175-RELATED"/>
    <property type="match status" value="1"/>
</dbReference>
<organism evidence="3 4">
    <name type="scientific">Dietzia aurantiaca</name>
    <dbReference type="NCBI Taxonomy" id="983873"/>
    <lineage>
        <taxon>Bacteria</taxon>
        <taxon>Bacillati</taxon>
        <taxon>Actinomycetota</taxon>
        <taxon>Actinomycetes</taxon>
        <taxon>Mycobacteriales</taxon>
        <taxon>Dietziaceae</taxon>
        <taxon>Dietzia</taxon>
    </lineage>
</organism>
<feature type="compositionally biased region" description="Low complexity" evidence="1">
    <location>
        <begin position="30"/>
        <end position="62"/>
    </location>
</feature>
<keyword evidence="4" id="KW-1185">Reference proteome</keyword>
<dbReference type="Proteomes" id="UP001595836">
    <property type="component" value="Unassembled WGS sequence"/>
</dbReference>
<dbReference type="InterPro" id="IPR027304">
    <property type="entry name" value="Trigger_fact/SurA_dom_sf"/>
</dbReference>
<feature type="signal peptide" evidence="2">
    <location>
        <begin position="1"/>
        <end position="24"/>
    </location>
</feature>
<keyword evidence="2" id="KW-0732">Signal</keyword>
<sequence length="265" mass="28230">MLKQKWRLAVAAAGSVLIVAGCSAPGDGDTAQPEPQAATEQAAQDQGEGADGAAAQGQGPDTSNIPDPVAVVNGEEITKAEFVSVLEGQYQQMSMQAQMSGQPVDEEQIKQLSIEGLVGSALLEQEAADRGIEVSDEEKDASLREFADTNQVSTDEFVAKMGEQGMDRAGVMDQIAKQLRVEKLITEEYGEFSPSDDEVQAAYDQVAQQQSMMGGAEGGAGAQQLPPLEQVRPQVEEQLRAEKQAEQMQTMSDELREGADVTVNL</sequence>
<dbReference type="PROSITE" id="PS51257">
    <property type="entry name" value="PROKAR_LIPOPROTEIN"/>
    <property type="match status" value="1"/>
</dbReference>
<feature type="region of interest" description="Disordered" evidence="1">
    <location>
        <begin position="23"/>
        <end position="66"/>
    </location>
</feature>
<dbReference type="Gene3D" id="1.10.4030.10">
    <property type="entry name" value="Porin chaperone SurA, peptide-binding domain"/>
    <property type="match status" value="1"/>
</dbReference>
<dbReference type="Pfam" id="PF13624">
    <property type="entry name" value="SurA_N_3"/>
    <property type="match status" value="1"/>
</dbReference>
<gene>
    <name evidence="3" type="ORF">ACFO7U_13465</name>
</gene>
<feature type="region of interest" description="Disordered" evidence="1">
    <location>
        <begin position="206"/>
        <end position="265"/>
    </location>
</feature>
<dbReference type="SUPFAM" id="SSF109998">
    <property type="entry name" value="Triger factor/SurA peptide-binding domain-like"/>
    <property type="match status" value="1"/>
</dbReference>
<feature type="compositionally biased region" description="Basic and acidic residues" evidence="1">
    <location>
        <begin position="234"/>
        <end position="245"/>
    </location>
</feature>
<evidence type="ECO:0000313" key="4">
    <source>
        <dbReference type="Proteomes" id="UP001595836"/>
    </source>
</evidence>
<evidence type="ECO:0000256" key="1">
    <source>
        <dbReference type="SAM" id="MobiDB-lite"/>
    </source>
</evidence>
<proteinExistence type="predicted"/>
<evidence type="ECO:0000256" key="2">
    <source>
        <dbReference type="SAM" id="SignalP"/>
    </source>
</evidence>
<comment type="caution">
    <text evidence="3">The sequence shown here is derived from an EMBL/GenBank/DDBJ whole genome shotgun (WGS) entry which is preliminary data.</text>
</comment>
<dbReference type="InterPro" id="IPR050245">
    <property type="entry name" value="PrsA_foldase"/>
</dbReference>
<dbReference type="PANTHER" id="PTHR47245">
    <property type="entry name" value="PEPTIDYLPROLYL ISOMERASE"/>
    <property type="match status" value="1"/>
</dbReference>